<dbReference type="CDD" id="cd07771">
    <property type="entry name" value="ASKHA_NBD_FGGY_RhaB-like"/>
    <property type="match status" value="1"/>
</dbReference>
<reference evidence="12 14" key="1">
    <citation type="journal article" date="2015" name="Biotechnol. Bioeng.">
        <title>Genome sequence and phenotypic characterization of Caulobacter segnis.</title>
        <authorList>
            <person name="Patel S."/>
            <person name="Fletcher B."/>
            <person name="Scott D.C."/>
            <person name="Ely B."/>
        </authorList>
    </citation>
    <scope>NUCLEOTIDE SEQUENCE [LARGE SCALE GENOMIC DNA]</scope>
    <source>
        <strain evidence="12 14">PS02</strain>
    </source>
</reference>
<feature type="binding site" evidence="8">
    <location>
        <position position="294"/>
    </location>
    <ligand>
        <name>substrate</name>
    </ligand>
</feature>
<comment type="caution">
    <text evidence="12">The sequence shown here is derived from an EMBL/GenBank/DDBJ whole genome shotgun (WGS) entry which is preliminary data.</text>
</comment>
<accession>A0A162NG06</accession>
<dbReference type="EC" id="2.7.1.5" evidence="8 9"/>
<evidence type="ECO:0000256" key="3">
    <source>
        <dbReference type="ARBA" id="ARBA00022741"/>
    </source>
</evidence>
<dbReference type="Proteomes" id="UP000093694">
    <property type="component" value="Unassembled WGS sequence"/>
</dbReference>
<evidence type="ECO:0000259" key="11">
    <source>
        <dbReference type="Pfam" id="PF02782"/>
    </source>
</evidence>
<keyword evidence="6 8" id="KW-1015">Disulfide bond</keyword>
<dbReference type="GO" id="GO:0006071">
    <property type="term" value="P:glycerol metabolic process"/>
    <property type="evidence" value="ECO:0007669"/>
    <property type="project" value="TreeGrafter"/>
</dbReference>
<dbReference type="PANTHER" id="PTHR10196:SF93">
    <property type="entry name" value="L-RHAMNULOKINASE"/>
    <property type="match status" value="1"/>
</dbReference>
<feature type="binding site" evidence="8">
    <location>
        <begin position="234"/>
        <end position="236"/>
    </location>
    <ligand>
        <name>substrate</name>
    </ligand>
</feature>
<keyword evidence="2 8" id="KW-0808">Transferase</keyword>
<dbReference type="GO" id="GO:0008993">
    <property type="term" value="F:rhamnulokinase activity"/>
    <property type="evidence" value="ECO:0007669"/>
    <property type="project" value="UniProtKB-UniRule"/>
</dbReference>
<comment type="similarity">
    <text evidence="8">Belongs to the rhamnulokinase family.</text>
</comment>
<keyword evidence="4 8" id="KW-0418">Kinase</keyword>
<dbReference type="EMBL" id="LITQ01000015">
    <property type="protein sequence ID" value="OAA93119.1"/>
    <property type="molecule type" value="Genomic_DNA"/>
</dbReference>
<dbReference type="UniPathway" id="UPA00541">
    <property type="reaction ID" value="UER00602"/>
</dbReference>
<sequence>MKFHIAVDIGASSGRLVLGKMVNSKIVIEEIHRFENKIIRKDGEYFWNINNLYNNIIIGLQKAAKLGIDKCTLGIDTWAVDYVLLDKHGNRISKVYSYRDERTKNAIEEFSKFMSLEEIYKKTGIQFLNFNTLYQLYVHNKDELKQVEKILLIPDYLYYLLTGNYINELTNASTTQLLNLETKEYDGDLLNILGLKRSQFAKLIQPGQNVGSIKQSLKEKYNLPECTLISVATHDTGSAVLGVPGCDKNFAYLSSGTWSLLGVEMNKPINNKAAFENNYTNERGAFSTYRFLKNIIGLWLIQEVRRNYNNKYSFSELVDEALKVQAFKYVINCNDCRFIKPENMIEEIQRYCKESEQNVPHTAGEISRCIFDSLALTYRRSIEELEEVTGNKINTLNIVGGGVQNKLLCQTTSDVIEREVIAGPVESTALGNIIVQMISSFEIQNITEARKLVRQSFKIDEYNPCKVKNLSGIYEKFLKLCILK</sequence>
<evidence type="ECO:0000313" key="15">
    <source>
        <dbReference type="Proteomes" id="UP000093694"/>
    </source>
</evidence>
<comment type="cofactor">
    <cofactor evidence="8">
        <name>Mg(2+)</name>
        <dbReference type="ChEBI" id="CHEBI:18420"/>
    </cofactor>
</comment>
<keyword evidence="7 8" id="KW-0684">Rhamnose metabolism</keyword>
<evidence type="ECO:0000256" key="2">
    <source>
        <dbReference type="ARBA" id="ARBA00022679"/>
    </source>
</evidence>
<dbReference type="PIRSF" id="PIRSF000538">
    <property type="entry name" value="GlpK"/>
    <property type="match status" value="1"/>
</dbReference>
<evidence type="ECO:0000256" key="8">
    <source>
        <dbReference type="HAMAP-Rule" id="MF_01535"/>
    </source>
</evidence>
<dbReference type="InterPro" id="IPR018484">
    <property type="entry name" value="FGGY_N"/>
</dbReference>
<dbReference type="EMBL" id="LROR01000088">
    <property type="protein sequence ID" value="OBR90862.1"/>
    <property type="molecule type" value="Genomic_DNA"/>
</dbReference>
<dbReference type="GO" id="GO:0004370">
    <property type="term" value="F:glycerol kinase activity"/>
    <property type="evidence" value="ECO:0007669"/>
    <property type="project" value="TreeGrafter"/>
</dbReference>
<dbReference type="PANTHER" id="PTHR10196">
    <property type="entry name" value="SUGAR KINASE"/>
    <property type="match status" value="1"/>
</dbReference>
<dbReference type="GO" id="GO:0005829">
    <property type="term" value="C:cytosol"/>
    <property type="evidence" value="ECO:0007669"/>
    <property type="project" value="TreeGrafter"/>
</dbReference>
<comment type="similarity">
    <text evidence="1">Belongs to the FGGY kinase family.</text>
</comment>
<evidence type="ECO:0000256" key="7">
    <source>
        <dbReference type="ARBA" id="ARBA00023308"/>
    </source>
</evidence>
<evidence type="ECO:0000256" key="9">
    <source>
        <dbReference type="NCBIfam" id="TIGR02627"/>
    </source>
</evidence>
<dbReference type="SUPFAM" id="SSF53067">
    <property type="entry name" value="Actin-like ATPase domain"/>
    <property type="match status" value="2"/>
</dbReference>
<gene>
    <name evidence="8 12" type="primary">rhaB</name>
    <name evidence="13" type="ORF">CLCOS_38440</name>
    <name evidence="12" type="ORF">WX73_00444</name>
</gene>
<feature type="disulfide bond" evidence="8">
    <location>
        <begin position="352"/>
        <end position="369"/>
    </location>
</feature>
<dbReference type="GO" id="GO:0019301">
    <property type="term" value="P:rhamnose catabolic process"/>
    <property type="evidence" value="ECO:0007669"/>
    <property type="project" value="UniProtKB-UniRule"/>
</dbReference>
<dbReference type="Pfam" id="PF02782">
    <property type="entry name" value="FGGY_C"/>
    <property type="match status" value="1"/>
</dbReference>
<comment type="catalytic activity">
    <reaction evidence="8">
        <text>L-rhamnulose + ATP = L-rhamnulose 1-phosphate + ADP + H(+)</text>
        <dbReference type="Rhea" id="RHEA:20117"/>
        <dbReference type="ChEBI" id="CHEBI:15378"/>
        <dbReference type="ChEBI" id="CHEBI:17897"/>
        <dbReference type="ChEBI" id="CHEBI:30616"/>
        <dbReference type="ChEBI" id="CHEBI:58313"/>
        <dbReference type="ChEBI" id="CHEBI:456216"/>
        <dbReference type="EC" id="2.7.1.5"/>
    </reaction>
</comment>
<evidence type="ECO:0000256" key="1">
    <source>
        <dbReference type="ARBA" id="ARBA00009156"/>
    </source>
</evidence>
<dbReference type="InterPro" id="IPR043129">
    <property type="entry name" value="ATPase_NBD"/>
</dbReference>
<comment type="caution">
    <text evidence="8">Lacks conserved residue(s) required for the propagation of feature annotation.</text>
</comment>
<dbReference type="HAMAP" id="MF_01535">
    <property type="entry name" value="Rhamnulokinase"/>
    <property type="match status" value="1"/>
</dbReference>
<evidence type="ECO:0000313" key="12">
    <source>
        <dbReference type="EMBL" id="OAA93119.1"/>
    </source>
</evidence>
<evidence type="ECO:0000256" key="4">
    <source>
        <dbReference type="ARBA" id="ARBA00022777"/>
    </source>
</evidence>
<keyword evidence="3 8" id="KW-0547">Nucleotide-binding</keyword>
<keyword evidence="8" id="KW-0460">Magnesium</keyword>
<feature type="domain" description="Carbohydrate kinase FGGY C-terminal" evidence="11">
    <location>
        <begin position="251"/>
        <end position="439"/>
    </location>
</feature>
<organism evidence="12 14">
    <name type="scientific">Clostridium coskatii</name>
    <dbReference type="NCBI Taxonomy" id="1705578"/>
    <lineage>
        <taxon>Bacteria</taxon>
        <taxon>Bacillati</taxon>
        <taxon>Bacillota</taxon>
        <taxon>Clostridia</taxon>
        <taxon>Eubacteriales</taxon>
        <taxon>Clostridiaceae</taxon>
        <taxon>Clostridium</taxon>
    </lineage>
</organism>
<evidence type="ECO:0000313" key="14">
    <source>
        <dbReference type="Proteomes" id="UP000077384"/>
    </source>
</evidence>
<reference evidence="13 15" key="2">
    <citation type="journal article" date="2016" name="Front. Microbiol.">
        <title>Industrial Acetogenic Biocatalysts: A Comparative Metabolic and Genomic Analysis.</title>
        <authorList>
            <person name="Bengelsdorf F."/>
            <person name="Poehlein A."/>
            <person name="Sonja S."/>
            <person name="Erz C."/>
            <person name="Hummel T."/>
            <person name="Hoffmeister S."/>
            <person name="Daniel R."/>
            <person name="Durre P."/>
        </authorList>
    </citation>
    <scope>NUCLEOTIDE SEQUENCE [LARGE SCALE GENOMIC DNA]</scope>
    <source>
        <strain evidence="13 15">PTA-10522</strain>
    </source>
</reference>
<dbReference type="InterPro" id="IPR013449">
    <property type="entry name" value="Rhamnulokinase"/>
</dbReference>
<comment type="function">
    <text evidence="8">Involved in the catabolism of L-rhamnose (6-deoxy-L-mannose). Catalyzes the transfer of the gamma-phosphate group from ATP to the 1-hydroxyl group of L-rhamnulose to yield L-rhamnulose 1-phosphate.</text>
</comment>
<dbReference type="InterPro" id="IPR018485">
    <property type="entry name" value="FGGY_C"/>
</dbReference>
<dbReference type="InterPro" id="IPR000577">
    <property type="entry name" value="Carb_kinase_FGGY"/>
</dbReference>
<dbReference type="Proteomes" id="UP000077384">
    <property type="component" value="Unassembled WGS sequence"/>
</dbReference>
<keyword evidence="5 8" id="KW-0067">ATP-binding</keyword>
<feature type="binding site" evidence="8">
    <location>
        <position position="401"/>
    </location>
    <ligand>
        <name>ATP</name>
        <dbReference type="ChEBI" id="CHEBI:30616"/>
    </ligand>
</feature>
<protein>
    <recommendedName>
        <fullName evidence="8 9">Rhamnulokinase</fullName>
        <shortName evidence="8">RhaB</shortName>
        <ecNumber evidence="8 9">2.7.1.5</ecNumber>
    </recommendedName>
    <alternativeName>
        <fullName evidence="8">ATP:L-rhamnulose phosphotransferase</fullName>
    </alternativeName>
    <alternativeName>
        <fullName evidence="8">L-rhamnulose 1-kinase</fullName>
    </alternativeName>
    <alternativeName>
        <fullName evidence="8">Rhamnulose kinase</fullName>
    </alternativeName>
</protein>
<evidence type="ECO:0000256" key="5">
    <source>
        <dbReference type="ARBA" id="ARBA00022840"/>
    </source>
</evidence>
<name>A0A162NG06_9CLOT</name>
<dbReference type="AlphaFoldDB" id="A0A162NG06"/>
<dbReference type="PATRIC" id="fig|1705578.3.peg.822"/>
<dbReference type="RefSeq" id="WP_063601225.1">
    <property type="nucleotide sequence ID" value="NZ_LITQ01000015.1"/>
</dbReference>
<dbReference type="Pfam" id="PF00370">
    <property type="entry name" value="FGGY_N"/>
    <property type="match status" value="1"/>
</dbReference>
<comment type="pathway">
    <text evidence="8">Carbohydrate degradation; L-rhamnose degradation; glycerone phosphate from L-rhamnose: step 2/3.</text>
</comment>
<evidence type="ECO:0000256" key="6">
    <source>
        <dbReference type="ARBA" id="ARBA00023157"/>
    </source>
</evidence>
<feature type="active site" description="Proton acceptor" evidence="8">
    <location>
        <position position="235"/>
    </location>
</feature>
<evidence type="ECO:0000313" key="13">
    <source>
        <dbReference type="EMBL" id="OBR90862.1"/>
    </source>
</evidence>
<keyword evidence="15" id="KW-1185">Reference proteome</keyword>
<evidence type="ECO:0000259" key="10">
    <source>
        <dbReference type="Pfam" id="PF00370"/>
    </source>
</evidence>
<feature type="binding site" evidence="8">
    <location>
        <position position="79"/>
    </location>
    <ligand>
        <name>substrate</name>
    </ligand>
</feature>
<feature type="binding site" evidence="8">
    <location>
        <begin position="11"/>
        <end position="15"/>
    </location>
    <ligand>
        <name>ATP</name>
        <dbReference type="ChEBI" id="CHEBI:30616"/>
    </ligand>
</feature>
<feature type="domain" description="Carbohydrate kinase FGGY N-terminal" evidence="10">
    <location>
        <begin position="5"/>
        <end position="242"/>
    </location>
</feature>
<dbReference type="NCBIfam" id="TIGR02627">
    <property type="entry name" value="rhamnulo_kin"/>
    <property type="match status" value="1"/>
</dbReference>
<dbReference type="Gene3D" id="3.30.420.40">
    <property type="match status" value="2"/>
</dbReference>
<feature type="binding site" evidence="8">
    <location>
        <position position="257"/>
    </location>
    <ligand>
        <name>ATP</name>
        <dbReference type="ChEBI" id="CHEBI:30616"/>
    </ligand>
</feature>
<feature type="binding site" evidence="8">
    <location>
        <position position="302"/>
    </location>
    <ligand>
        <name>ATP</name>
        <dbReference type="ChEBI" id="CHEBI:30616"/>
    </ligand>
</feature>
<proteinExistence type="inferred from homology"/>
<dbReference type="GO" id="GO:0005524">
    <property type="term" value="F:ATP binding"/>
    <property type="evidence" value="ECO:0007669"/>
    <property type="project" value="UniProtKB-KW"/>
</dbReference>